<evidence type="ECO:0000313" key="3">
    <source>
        <dbReference type="Proteomes" id="UP000616608"/>
    </source>
</evidence>
<dbReference type="InterPro" id="IPR014820">
    <property type="entry name" value="PriCT_1"/>
</dbReference>
<dbReference type="Proteomes" id="UP000616608">
    <property type="component" value="Unassembled WGS sequence"/>
</dbReference>
<reference evidence="2" key="1">
    <citation type="journal article" date="2014" name="Int. J. Syst. Evol. Microbiol.">
        <title>Complete genome sequence of Corynebacterium casei LMG S-19264T (=DSM 44701T), isolated from a smear-ripened cheese.</title>
        <authorList>
            <consortium name="US DOE Joint Genome Institute (JGI-PGF)"/>
            <person name="Walter F."/>
            <person name="Albersmeier A."/>
            <person name="Kalinowski J."/>
            <person name="Ruckert C."/>
        </authorList>
    </citation>
    <scope>NUCLEOTIDE SEQUENCE</scope>
    <source>
        <strain evidence="2">CGMCC 1.15760</strain>
    </source>
</reference>
<feature type="domain" description="Primase C-terminal 1" evidence="1">
    <location>
        <begin position="265"/>
        <end position="330"/>
    </location>
</feature>
<dbReference type="RefSeq" id="WP_188615996.1">
    <property type="nucleotide sequence ID" value="NZ_BMJT01000020.1"/>
</dbReference>
<dbReference type="EMBL" id="BMJT01000020">
    <property type="protein sequence ID" value="GGG34183.1"/>
    <property type="molecule type" value="Genomic_DNA"/>
</dbReference>
<name>A0A917GB88_9BACI</name>
<accession>A0A917GB88</accession>
<dbReference type="AlphaFoldDB" id="A0A917GB88"/>
<dbReference type="Pfam" id="PF08708">
    <property type="entry name" value="PriCT_1"/>
    <property type="match status" value="1"/>
</dbReference>
<sequence length="502" mass="57532">MTVFLSSLPAVYDVLLHQGIATYKKKNSKASLPQRIAAERVEKTTRQGGIFVVRQKEDFTPTGVKGFIVTSKEGLLQQANHLTHWTPNVYRNYHYTDAKRSYICGFEEKHLQQINTFVVDIDTQQYTPQDIIMTSLEEGIGVPTLIVASTRGYQVYYALEQPLFISNKNDFRSLTVAKRIADNLKRSLQQVAADTYCNDFGFFRIPNEHNIVFCQLEQRYRIADLIDWSMRQDDDVQRPLFVVPTKQQDVALTKTAWFKALLHTTKLKGQKGILGRNNTMFTLALACFSEGLEKARAEDLLDQLNYDQSQPLSTAEIDTILTSAYSGKYRGPKQEYIRALLVEYVPNGQTIPIELGNRNWYKFKKPREERKRSHYDEWEADIIAYITTQKQPSEPFIWRTQKELCEAVGISQSSLNALLQTSTKLMKTVTGKGRAAKTGWTTVQLFLETIMTVQQQTKQAYRKYITLLIADWVAILAPIAGYEKCVTAVYNYQENVLLKDTS</sequence>
<protein>
    <submittedName>
        <fullName evidence="2">Replication protein</fullName>
    </submittedName>
</protein>
<dbReference type="SMART" id="SM00942">
    <property type="entry name" value="PriCT_1"/>
    <property type="match status" value="1"/>
</dbReference>
<organism evidence="2 3">
    <name type="scientific">Lysinibacillus alkalisoli</name>
    <dbReference type="NCBI Taxonomy" id="1911548"/>
    <lineage>
        <taxon>Bacteria</taxon>
        <taxon>Bacillati</taxon>
        <taxon>Bacillota</taxon>
        <taxon>Bacilli</taxon>
        <taxon>Bacillales</taxon>
        <taxon>Bacillaceae</taxon>
        <taxon>Lysinibacillus</taxon>
    </lineage>
</organism>
<evidence type="ECO:0000313" key="2">
    <source>
        <dbReference type="EMBL" id="GGG34183.1"/>
    </source>
</evidence>
<evidence type="ECO:0000259" key="1">
    <source>
        <dbReference type="SMART" id="SM00942"/>
    </source>
</evidence>
<keyword evidence="3" id="KW-1185">Reference proteome</keyword>
<gene>
    <name evidence="2" type="primary">rep</name>
    <name evidence="2" type="ORF">GCM10007425_31120</name>
</gene>
<reference evidence="2" key="2">
    <citation type="submission" date="2020-09" db="EMBL/GenBank/DDBJ databases">
        <authorList>
            <person name="Sun Q."/>
            <person name="Zhou Y."/>
        </authorList>
    </citation>
    <scope>NUCLEOTIDE SEQUENCE</scope>
    <source>
        <strain evidence="2">CGMCC 1.15760</strain>
    </source>
</reference>
<comment type="caution">
    <text evidence="2">The sequence shown here is derived from an EMBL/GenBank/DDBJ whole genome shotgun (WGS) entry which is preliminary data.</text>
</comment>
<proteinExistence type="predicted"/>